<comment type="subunit">
    <text evidence="7">Homotrimer.</text>
</comment>
<evidence type="ECO:0000256" key="2">
    <source>
        <dbReference type="ARBA" id="ARBA00022556"/>
    </source>
</evidence>
<evidence type="ECO:0000256" key="5">
    <source>
        <dbReference type="ARBA" id="ARBA00023098"/>
    </source>
</evidence>
<dbReference type="Pfam" id="PF00132">
    <property type="entry name" value="Hexapep"/>
    <property type="match status" value="2"/>
</dbReference>
<dbReference type="GO" id="GO:0016410">
    <property type="term" value="F:N-acyltransferase activity"/>
    <property type="evidence" value="ECO:0007669"/>
    <property type="project" value="InterPro"/>
</dbReference>
<keyword evidence="6 7" id="KW-0012">Acyltransferase</keyword>
<dbReference type="PANTHER" id="PTHR43378">
    <property type="entry name" value="UDP-3-O-ACYLGLUCOSAMINE N-ACYLTRANSFERASE"/>
    <property type="match status" value="1"/>
</dbReference>
<feature type="domain" description="UDP-3-O-[3-hydroxymyristoyl] glucosamine N-acyltransferase non-repeat region" evidence="8">
    <location>
        <begin position="51"/>
        <end position="115"/>
    </location>
</feature>
<evidence type="ECO:0000259" key="8">
    <source>
        <dbReference type="Pfam" id="PF04613"/>
    </source>
</evidence>
<dbReference type="Gene3D" id="2.160.10.10">
    <property type="entry name" value="Hexapeptide repeat proteins"/>
    <property type="match status" value="1"/>
</dbReference>
<evidence type="ECO:0000256" key="7">
    <source>
        <dbReference type="HAMAP-Rule" id="MF_00523"/>
    </source>
</evidence>
<evidence type="ECO:0000256" key="1">
    <source>
        <dbReference type="ARBA" id="ARBA00022516"/>
    </source>
</evidence>
<evidence type="ECO:0000313" key="10">
    <source>
        <dbReference type="Proteomes" id="UP000003678"/>
    </source>
</evidence>
<dbReference type="PANTHER" id="PTHR43378:SF2">
    <property type="entry name" value="UDP-3-O-ACYLGLUCOSAMINE N-ACYLTRANSFERASE 1, MITOCHONDRIAL-RELATED"/>
    <property type="match status" value="1"/>
</dbReference>
<keyword evidence="1 7" id="KW-0444">Lipid biosynthesis</keyword>
<evidence type="ECO:0000256" key="4">
    <source>
        <dbReference type="ARBA" id="ARBA00022737"/>
    </source>
</evidence>
<dbReference type="EC" id="2.3.1.191" evidence="7"/>
<gene>
    <name evidence="7 9" type="primary">lpxD</name>
    <name evidence="9" type="ORF">BCETI_3000437</name>
</gene>
<comment type="function">
    <text evidence="7">Catalyzes the N-acylation of UDP-3-O-acylglucosamine using 3-hydroxyacyl-ACP as the acyl donor. Is involved in the biosynthesis of lipid A, a phosphorylated glycolipid that anchors the lipopolysaccharide to the outer membrane of the cell.</text>
</comment>
<accession>C0G6N7</accession>
<keyword evidence="4 7" id="KW-0677">Repeat</keyword>
<protein>
    <recommendedName>
        <fullName evidence="7">UDP-3-O-acylglucosamine N-acyltransferase</fullName>
        <ecNumber evidence="7">2.3.1.191</ecNumber>
    </recommendedName>
</protein>
<comment type="caution">
    <text evidence="9">The sequence shown here is derived from an EMBL/GenBank/DDBJ whole genome shotgun (WGS) entry which is preliminary data.</text>
</comment>
<dbReference type="InterPro" id="IPR020573">
    <property type="entry name" value="UDP_GlcNAc_AcTrfase_non-rep"/>
</dbReference>
<dbReference type="AlphaFoldDB" id="C0G6N7"/>
<dbReference type="PROSITE" id="PS00101">
    <property type="entry name" value="HEXAPEP_TRANSFERASES"/>
    <property type="match status" value="1"/>
</dbReference>
<dbReference type="HAMAP" id="MF_00523">
    <property type="entry name" value="LpxD"/>
    <property type="match status" value="1"/>
</dbReference>
<dbReference type="InterPro" id="IPR011004">
    <property type="entry name" value="Trimer_LpxA-like_sf"/>
</dbReference>
<dbReference type="GO" id="GO:0016853">
    <property type="term" value="F:isomerase activity"/>
    <property type="evidence" value="ECO:0007669"/>
    <property type="project" value="UniProtKB-KW"/>
</dbReference>
<evidence type="ECO:0000256" key="3">
    <source>
        <dbReference type="ARBA" id="ARBA00022679"/>
    </source>
</evidence>
<feature type="active site" description="Proton acceptor" evidence="7">
    <location>
        <position position="273"/>
    </location>
</feature>
<name>C0G6N7_9HYPH</name>
<proteinExistence type="inferred from homology"/>
<dbReference type="NCBIfam" id="NF002060">
    <property type="entry name" value="PRK00892.1"/>
    <property type="match status" value="1"/>
</dbReference>
<dbReference type="EMBL" id="ACJD01000003">
    <property type="protein sequence ID" value="EEH14671.1"/>
    <property type="molecule type" value="Genomic_DNA"/>
</dbReference>
<dbReference type="GO" id="GO:0016020">
    <property type="term" value="C:membrane"/>
    <property type="evidence" value="ECO:0007669"/>
    <property type="project" value="GOC"/>
</dbReference>
<comment type="catalytic activity">
    <reaction evidence="7">
        <text>a UDP-3-O-[(3R)-3-hydroxyacyl]-alpha-D-glucosamine + a (3R)-hydroxyacyl-[ACP] = a UDP-2-N,3-O-bis[(3R)-3-hydroxyacyl]-alpha-D-glucosamine + holo-[ACP] + H(+)</text>
        <dbReference type="Rhea" id="RHEA:53836"/>
        <dbReference type="Rhea" id="RHEA-COMP:9685"/>
        <dbReference type="Rhea" id="RHEA-COMP:9945"/>
        <dbReference type="ChEBI" id="CHEBI:15378"/>
        <dbReference type="ChEBI" id="CHEBI:64479"/>
        <dbReference type="ChEBI" id="CHEBI:78827"/>
        <dbReference type="ChEBI" id="CHEBI:137740"/>
        <dbReference type="ChEBI" id="CHEBI:137748"/>
        <dbReference type="EC" id="2.3.1.191"/>
    </reaction>
</comment>
<dbReference type="GO" id="GO:0103118">
    <property type="term" value="F:UDP-3-O-[(3R)-3-hydroxyacyl]-glucosamine N-acyltransferase activity"/>
    <property type="evidence" value="ECO:0007669"/>
    <property type="project" value="UniProtKB-EC"/>
</dbReference>
<dbReference type="UniPathway" id="UPA00973"/>
<dbReference type="InterPro" id="IPR007691">
    <property type="entry name" value="LpxD"/>
</dbReference>
<dbReference type="SUPFAM" id="SSF51161">
    <property type="entry name" value="Trimeric LpxA-like enzymes"/>
    <property type="match status" value="1"/>
</dbReference>
<dbReference type="GO" id="GO:0009245">
    <property type="term" value="P:lipid A biosynthetic process"/>
    <property type="evidence" value="ECO:0007669"/>
    <property type="project" value="UniProtKB-UniRule"/>
</dbReference>
<organism evidence="9 10">
    <name type="scientific">Brucella ceti str. Cudo</name>
    <dbReference type="NCBI Taxonomy" id="595497"/>
    <lineage>
        <taxon>Bacteria</taxon>
        <taxon>Pseudomonadati</taxon>
        <taxon>Pseudomonadota</taxon>
        <taxon>Alphaproteobacteria</taxon>
        <taxon>Hyphomicrobiales</taxon>
        <taxon>Brucellaceae</taxon>
        <taxon>Brucella/Ochrobactrum group</taxon>
        <taxon>Brucella</taxon>
    </lineage>
</organism>
<evidence type="ECO:0000313" key="9">
    <source>
        <dbReference type="EMBL" id="EEH14671.1"/>
    </source>
</evidence>
<dbReference type="InterPro" id="IPR001451">
    <property type="entry name" value="Hexapep"/>
</dbReference>
<keyword evidence="3 7" id="KW-0808">Transferase</keyword>
<comment type="similarity">
    <text evidence="7">Belongs to the transferase hexapeptide repeat family. LpxD subfamily.</text>
</comment>
<comment type="pathway">
    <text evidence="7">Bacterial outer membrane biogenesis; LPS lipid A biosynthesis.</text>
</comment>
<keyword evidence="9" id="KW-0413">Isomerase</keyword>
<dbReference type="Gene3D" id="3.40.1390.10">
    <property type="entry name" value="MurE/MurF, N-terminal domain"/>
    <property type="match status" value="1"/>
</dbReference>
<dbReference type="NCBIfam" id="TIGR01853">
    <property type="entry name" value="lipid_A_lpxD"/>
    <property type="match status" value="1"/>
</dbReference>
<keyword evidence="5 7" id="KW-0443">Lipid metabolism</keyword>
<dbReference type="InterPro" id="IPR018357">
    <property type="entry name" value="Hexapep_transf_CS"/>
</dbReference>
<keyword evidence="2 7" id="KW-0441">Lipid A biosynthesis</keyword>
<reference evidence="9 10" key="1">
    <citation type="submission" date="2009-03" db="EMBL/GenBank/DDBJ databases">
        <authorList>
            <person name="Setubal J.C."/>
            <person name="Boyle S."/>
            <person name="Crasta O.R."/>
            <person name="Gillespie J.J."/>
            <person name="Kenyon R.W."/>
            <person name="Lu J."/>
            <person name="Mane S."/>
            <person name="Nagrani S."/>
            <person name="Shallom J.M."/>
            <person name="Shallom S."/>
            <person name="Shukla M."/>
            <person name="Snyder E.E."/>
            <person name="Sobral B.W."/>
            <person name="Wattam A.R."/>
            <person name="Will R."/>
            <person name="Williams K."/>
            <person name="Yoo H."/>
            <person name="Bruce D.H."/>
            <person name="Detter C."/>
            <person name="Munk C."/>
            <person name="Brettin T.S."/>
            <person name="Ficht T."/>
        </authorList>
    </citation>
    <scope>NUCLEOTIDE SEQUENCE [LARGE SCALE GENOMIC DNA]</scope>
    <source>
        <strain evidence="9 10">Cudo</strain>
    </source>
</reference>
<dbReference type="Proteomes" id="UP000003678">
    <property type="component" value="Unassembled WGS sequence"/>
</dbReference>
<dbReference type="CDD" id="cd03352">
    <property type="entry name" value="LbH_LpxD"/>
    <property type="match status" value="1"/>
</dbReference>
<evidence type="ECO:0000256" key="6">
    <source>
        <dbReference type="ARBA" id="ARBA00023315"/>
    </source>
</evidence>
<dbReference type="Pfam" id="PF04613">
    <property type="entry name" value="LpxD"/>
    <property type="match status" value="1"/>
</dbReference>
<sequence length="367" mass="38124">MPFLGAPLRPEEESVLMADPIFFKPSRELTIGDVADFTGASLRDPKLAPRSVERLASLKDAGEGALVFVEGKKNVSSLVGLKAAGVLCTESLADSVPSGIAVLVSRHPHRDFSAVGRMLFPASVRPESWLGETGISPAAFIHPTAQIEDGATVEAGAVIGSGVTIGAGTLIAATAVIGQNCQIGRNSYIAPGVSVQCAFIGNNVSLHPGVRIGQDGFGYVPGAAGLDKVPQLGRVIIQDNVEIGANTTVDRGSLDDTVIGEGTKIDNLVQIAHNVRIGRFCLVAAHCGISGSCVIGDQTMLGGRVGLADHLIIGSRVQVAAASGVMNDIPDGERWGGIPARPIKQWFRDIANIRSIGQSRKDASSDE</sequence>